<keyword evidence="5" id="KW-0653">Protein transport</keyword>
<dbReference type="GO" id="GO:0016020">
    <property type="term" value="C:membrane"/>
    <property type="evidence" value="ECO:0007669"/>
    <property type="project" value="UniProtKB-SubCell"/>
</dbReference>
<protein>
    <submittedName>
        <fullName evidence="13">Choline transporter</fullName>
    </submittedName>
</protein>
<dbReference type="GO" id="GO:0016192">
    <property type="term" value="P:vesicle-mediated transport"/>
    <property type="evidence" value="ECO:0007669"/>
    <property type="project" value="InterPro"/>
</dbReference>
<evidence type="ECO:0000256" key="2">
    <source>
        <dbReference type="ARBA" id="ARBA00008025"/>
    </source>
</evidence>
<evidence type="ECO:0000256" key="10">
    <source>
        <dbReference type="SAM" id="MobiDB-lite"/>
    </source>
</evidence>
<dbReference type="Pfam" id="PF00957">
    <property type="entry name" value="Synaptobrevin"/>
    <property type="match status" value="1"/>
</dbReference>
<evidence type="ECO:0000256" key="3">
    <source>
        <dbReference type="ARBA" id="ARBA00022448"/>
    </source>
</evidence>
<evidence type="ECO:0000313" key="14">
    <source>
        <dbReference type="Proteomes" id="UP001161017"/>
    </source>
</evidence>
<feature type="transmembrane region" description="Helical" evidence="11">
    <location>
        <begin position="94"/>
        <end position="115"/>
    </location>
</feature>
<evidence type="ECO:0000256" key="11">
    <source>
        <dbReference type="SAM" id="Phobius"/>
    </source>
</evidence>
<dbReference type="SUPFAM" id="SSF58038">
    <property type="entry name" value="SNARE fusion complex"/>
    <property type="match status" value="1"/>
</dbReference>
<comment type="caution">
    <text evidence="13">The sequence shown here is derived from an EMBL/GenBank/DDBJ whole genome shotgun (WGS) entry which is preliminary data.</text>
</comment>
<dbReference type="InterPro" id="IPR002293">
    <property type="entry name" value="AA/rel_permease1"/>
</dbReference>
<evidence type="ECO:0000256" key="5">
    <source>
        <dbReference type="ARBA" id="ARBA00022927"/>
    </source>
</evidence>
<dbReference type="Pfam" id="PF13520">
    <property type="entry name" value="AA_permease_2"/>
    <property type="match status" value="1"/>
</dbReference>
<comment type="similarity">
    <text evidence="2">Belongs to the synaptobrevin family.</text>
</comment>
<dbReference type="GO" id="GO:0012505">
    <property type="term" value="C:endomembrane system"/>
    <property type="evidence" value="ECO:0007669"/>
    <property type="project" value="UniProtKB-SubCell"/>
</dbReference>
<feature type="transmembrane region" description="Helical" evidence="11">
    <location>
        <begin position="198"/>
        <end position="217"/>
    </location>
</feature>
<keyword evidence="4 11" id="KW-0812">Transmembrane</keyword>
<dbReference type="GO" id="GO:0015101">
    <property type="term" value="F:organic cation transmembrane transporter activity"/>
    <property type="evidence" value="ECO:0007669"/>
    <property type="project" value="UniProtKB-ARBA"/>
</dbReference>
<feature type="transmembrane region" description="Helical" evidence="11">
    <location>
        <begin position="318"/>
        <end position="338"/>
    </location>
</feature>
<evidence type="ECO:0000256" key="1">
    <source>
        <dbReference type="ARBA" id="ARBA00004141"/>
    </source>
</evidence>
<keyword evidence="3" id="KW-0813">Transport</keyword>
<organism evidence="13 14">
    <name type="scientific">Ramalina farinacea</name>
    <dbReference type="NCBI Taxonomy" id="258253"/>
    <lineage>
        <taxon>Eukaryota</taxon>
        <taxon>Fungi</taxon>
        <taxon>Dikarya</taxon>
        <taxon>Ascomycota</taxon>
        <taxon>Pezizomycotina</taxon>
        <taxon>Lecanoromycetes</taxon>
        <taxon>OSLEUM clade</taxon>
        <taxon>Lecanoromycetidae</taxon>
        <taxon>Lecanorales</taxon>
        <taxon>Lecanorineae</taxon>
        <taxon>Ramalinaceae</taxon>
        <taxon>Ramalina</taxon>
    </lineage>
</organism>
<dbReference type="PANTHER" id="PTHR45649:SF7">
    <property type="entry name" value="CHOLINE TRANSPORT PROTEIN"/>
    <property type="match status" value="1"/>
</dbReference>
<dbReference type="CDD" id="cd15874">
    <property type="entry name" value="R-SNARE_Snc1"/>
    <property type="match status" value="1"/>
</dbReference>
<gene>
    <name evidence="13" type="primary">HNM1</name>
    <name evidence="13" type="ORF">OHK93_000551</name>
</gene>
<evidence type="ECO:0000256" key="7">
    <source>
        <dbReference type="ARBA" id="ARBA00023136"/>
    </source>
</evidence>
<dbReference type="InterPro" id="IPR001388">
    <property type="entry name" value="Synaptobrevin-like"/>
</dbReference>
<feature type="transmembrane region" description="Helical" evidence="11">
    <location>
        <begin position="421"/>
        <end position="445"/>
    </location>
</feature>
<proteinExistence type="inferred from homology"/>
<feature type="transmembrane region" description="Helical" evidence="11">
    <location>
        <begin position="526"/>
        <end position="544"/>
    </location>
</feature>
<feature type="transmembrane region" description="Helical" evidence="11">
    <location>
        <begin position="164"/>
        <end position="191"/>
    </location>
</feature>
<feature type="transmembrane region" description="Helical" evidence="11">
    <location>
        <begin position="550"/>
        <end position="574"/>
    </location>
</feature>
<keyword evidence="14" id="KW-1185">Reference proteome</keyword>
<feature type="transmembrane region" description="Helical" evidence="11">
    <location>
        <begin position="586"/>
        <end position="611"/>
    </location>
</feature>
<dbReference type="PROSITE" id="PS50892">
    <property type="entry name" value="V_SNARE"/>
    <property type="match status" value="1"/>
</dbReference>
<evidence type="ECO:0000313" key="13">
    <source>
        <dbReference type="EMBL" id="MDI1485414.1"/>
    </source>
</evidence>
<dbReference type="PRINTS" id="PR00219">
    <property type="entry name" value="SYNAPTOBREVN"/>
</dbReference>
<feature type="region of interest" description="Disordered" evidence="10">
    <location>
        <begin position="1"/>
        <end position="29"/>
    </location>
</feature>
<keyword evidence="6 11" id="KW-1133">Transmembrane helix</keyword>
<feature type="transmembrane region" description="Helical" evidence="11">
    <location>
        <begin position="623"/>
        <end position="642"/>
    </location>
</feature>
<dbReference type="Gene3D" id="1.20.5.110">
    <property type="match status" value="1"/>
</dbReference>
<feature type="domain" description="V-SNARE coiled-coil homology" evidence="12">
    <location>
        <begin position="30"/>
        <end position="90"/>
    </location>
</feature>
<dbReference type="PANTHER" id="PTHR45649">
    <property type="entry name" value="AMINO-ACID PERMEASE BAT1"/>
    <property type="match status" value="1"/>
</dbReference>
<dbReference type="AlphaFoldDB" id="A0AA43TRX0"/>
<evidence type="ECO:0000256" key="6">
    <source>
        <dbReference type="ARBA" id="ARBA00022989"/>
    </source>
</evidence>
<dbReference type="GO" id="GO:0015031">
    <property type="term" value="P:protein transport"/>
    <property type="evidence" value="ECO:0007669"/>
    <property type="project" value="UniProtKB-KW"/>
</dbReference>
<reference evidence="13" key="1">
    <citation type="journal article" date="2023" name="Genome Biol. Evol.">
        <title>First Whole Genome Sequence and Flow Cytometry Genome Size Data for the Lichen-Forming Fungus Ramalina farinacea (Ascomycota).</title>
        <authorList>
            <person name="Llewellyn T."/>
            <person name="Mian S."/>
            <person name="Hill R."/>
            <person name="Leitch I.J."/>
            <person name="Gaya E."/>
        </authorList>
    </citation>
    <scope>NUCLEOTIDE SEQUENCE</scope>
    <source>
        <strain evidence="13">LIQ254RAFAR</strain>
    </source>
</reference>
<name>A0AA43TRX0_9LECA</name>
<accession>A0AA43TRX0</accession>
<dbReference type="InterPro" id="IPR042855">
    <property type="entry name" value="V_SNARE_CC"/>
</dbReference>
<evidence type="ECO:0000256" key="9">
    <source>
        <dbReference type="PROSITE-ProRule" id="PRU00290"/>
    </source>
</evidence>
<feature type="transmembrane region" description="Helical" evidence="11">
    <location>
        <begin position="472"/>
        <end position="490"/>
    </location>
</feature>
<evidence type="ECO:0000256" key="4">
    <source>
        <dbReference type="ARBA" id="ARBA00022692"/>
    </source>
</evidence>
<sequence length="666" mass="72686">MAGREQPYDPYIPSASNGQSGGQYEGGNARTAAIQSQIDDTVNVMKKNLESVAQRGEHIDQLQDKSENLNQSAQGFRRGANRVRKQMWWKNMKMRIWIIVGIIVLLLIIIIPSVGARSTAQKAAMPWEQQASSSNHSTEDFKSLDSDALKLTSMGYKPALRRNYSVLSVLAVGFSLTNSWFGISAALITGINSGGPVLIIYGIILICLISICVGVSLSELASAYPNAGGQYFWANELAPEGWADLASYLTGWFAWAGSIFTSAAVALAVGSGAVGCYQLSHPDFVIQPWHVVVAYELTNLFAFVFNCHARGLPTIAHIAFYTSLISFIIILITVPATAPTHETAKFVFANFVNNTGWSNNGIGKALICIPVMSPIVHAVNQDKTYQTFIVGLINTNWAFACLDCATHLAEEVAQPERMIPIAIMGTVGIGFVTAWFFAMSLFFSISDLDALFNTSTLVPVLELFYQATSNKAGAIVLEALVMATGVLCLVSSHTWQSRLCWSFARDKGLPFSHVLAHVNTTADVPLAAHATSCFLVAILGLLYLGSYTAFNSMVTASIVLLYISYAIPVTCLLIRGRDTIKHGPFWLGRLGIFANVVLLCWTVFTVVLYSFPPAMPVVPSNMNYVSAVYGVVMLVILIDWLVRGRKHYRGQAVRHEEIATQFDQKS</sequence>
<dbReference type="FunFam" id="1.20.1740.10:FF:000046">
    <property type="entry name" value="Amino-acid permease, putative"/>
    <property type="match status" value="1"/>
</dbReference>
<dbReference type="GO" id="GO:0005737">
    <property type="term" value="C:cytoplasm"/>
    <property type="evidence" value="ECO:0007669"/>
    <property type="project" value="UniProtKB-ARBA"/>
</dbReference>
<feature type="transmembrane region" description="Helical" evidence="11">
    <location>
        <begin position="252"/>
        <end position="277"/>
    </location>
</feature>
<comment type="subcellular location">
    <subcellularLocation>
        <location evidence="8">Endomembrane system</location>
        <topology evidence="8">Single-pass type IV membrane protein</topology>
    </subcellularLocation>
    <subcellularLocation>
        <location evidence="1">Membrane</location>
        <topology evidence="1">Multi-pass membrane protein</topology>
    </subcellularLocation>
</comment>
<keyword evidence="9" id="KW-0175">Coiled coil</keyword>
<dbReference type="Proteomes" id="UP001161017">
    <property type="component" value="Unassembled WGS sequence"/>
</dbReference>
<evidence type="ECO:0000256" key="8">
    <source>
        <dbReference type="ARBA" id="ARBA00046280"/>
    </source>
</evidence>
<dbReference type="Gene3D" id="1.20.1740.10">
    <property type="entry name" value="Amino acid/polyamine transporter I"/>
    <property type="match status" value="1"/>
</dbReference>
<dbReference type="FunFam" id="1.20.5.110:FF:000004">
    <property type="entry name" value="Vesicle-associated membrane protein 7"/>
    <property type="match status" value="1"/>
</dbReference>
<evidence type="ECO:0000259" key="12">
    <source>
        <dbReference type="PROSITE" id="PS50892"/>
    </source>
</evidence>
<dbReference type="EMBL" id="JAPUFD010000001">
    <property type="protein sequence ID" value="MDI1485414.1"/>
    <property type="molecule type" value="Genomic_DNA"/>
</dbReference>
<keyword evidence="7 11" id="KW-0472">Membrane</keyword>